<name>A0A446C3E1_9BURK</name>
<reference evidence="1 2" key="1">
    <citation type="submission" date="2018-07" db="EMBL/GenBank/DDBJ databases">
        <authorList>
            <person name="Peeters C."/>
        </authorList>
    </citation>
    <scope>NUCLEOTIDE SEQUENCE [LARGE SCALE GENOMIC DNA]</scope>
    <source>
        <strain evidence="1 2">LMG 30378</strain>
    </source>
</reference>
<sequence length="462" mass="48731">MFLSPPSPLLHGLLRAVVRRYGVPAAPCARAGHPASSVAAALEQARVALAAGEPPPAATKQAFIEALAQMIQEAMRADYGDPALQALVLRHGAAQVREYASLSAAADQHVRQVLAAVNAVAHPAKRQRMPPGAWRDDLAQLHALAAAASWSALAGVARQRRAAAEAAGEPSIASALARLLDGPALEHLQRLQALEMDPLVRQYQSLCDRQGPRPGSAAAVAQGLAAQRRGAEVEALAAQALRTFAERLNQAAPAGGSYRVATSMRVPSSIPASADRAKSEWDVVLVREARSADGAAAWDVCLLVEAKASVDAATTDLPRLLRGLRLLAHAEPGAVYAFKTDQGMLPVRGDSLRALPADGPAVADAVLYCCDAPAEPAPRLLNAAGRMQLLSAPASLEYAWRRAEGQPTDTGSLEPVWRQVVSAPEWAPVLNQYSTLRQVRGLMAHTDDLRHAVQTAAPRRPA</sequence>
<accession>A0A446C3E1</accession>
<dbReference type="EMBL" id="UFQC01000001">
    <property type="protein sequence ID" value="SSW62407.1"/>
    <property type="molecule type" value="Genomic_DNA"/>
</dbReference>
<dbReference type="Proteomes" id="UP000289465">
    <property type="component" value="Unassembled WGS sequence"/>
</dbReference>
<dbReference type="OrthoDB" id="9063572at2"/>
<evidence type="ECO:0008006" key="3">
    <source>
        <dbReference type="Google" id="ProtNLM"/>
    </source>
</evidence>
<proteinExistence type="predicted"/>
<protein>
    <recommendedName>
        <fullName evidence="3">3-deoxy-D-arabino-heptulosonate 7-phosphate synthase</fullName>
    </recommendedName>
</protein>
<gene>
    <name evidence="1" type="ORF">AVE30378_00151</name>
</gene>
<evidence type="ECO:0000313" key="1">
    <source>
        <dbReference type="EMBL" id="SSW62407.1"/>
    </source>
</evidence>
<dbReference type="AlphaFoldDB" id="A0A446C3E1"/>
<evidence type="ECO:0000313" key="2">
    <source>
        <dbReference type="Proteomes" id="UP000289465"/>
    </source>
</evidence>
<organism evidence="1 2">
    <name type="scientific">Achromobacter veterisilvae</name>
    <dbReference type="NCBI Taxonomy" id="2069367"/>
    <lineage>
        <taxon>Bacteria</taxon>
        <taxon>Pseudomonadati</taxon>
        <taxon>Pseudomonadota</taxon>
        <taxon>Betaproteobacteria</taxon>
        <taxon>Burkholderiales</taxon>
        <taxon>Alcaligenaceae</taxon>
        <taxon>Achromobacter</taxon>
    </lineage>
</organism>
<dbReference type="RefSeq" id="WP_129238865.1">
    <property type="nucleotide sequence ID" value="NZ_UFQC01000001.1"/>
</dbReference>